<gene>
    <name evidence="1" type="ORF">G5C33_08020</name>
</gene>
<evidence type="ECO:0000313" key="2">
    <source>
        <dbReference type="Proteomes" id="UP000501568"/>
    </source>
</evidence>
<dbReference type="Pfam" id="PF13489">
    <property type="entry name" value="Methyltransf_23"/>
    <property type="match status" value="1"/>
</dbReference>
<dbReference type="GO" id="GO:0032259">
    <property type="term" value="P:methylation"/>
    <property type="evidence" value="ECO:0007669"/>
    <property type="project" value="UniProtKB-KW"/>
</dbReference>
<dbReference type="Proteomes" id="UP000501568">
    <property type="component" value="Chromosome"/>
</dbReference>
<dbReference type="AlphaFoldDB" id="A0A6G6Y472"/>
<organism evidence="1 2">
    <name type="scientific">Stakelama tenebrarum</name>
    <dbReference type="NCBI Taxonomy" id="2711215"/>
    <lineage>
        <taxon>Bacteria</taxon>
        <taxon>Pseudomonadati</taxon>
        <taxon>Pseudomonadota</taxon>
        <taxon>Alphaproteobacteria</taxon>
        <taxon>Sphingomonadales</taxon>
        <taxon>Sphingomonadaceae</taxon>
        <taxon>Stakelama</taxon>
    </lineage>
</organism>
<keyword evidence="1" id="KW-0489">Methyltransferase</keyword>
<sequence length="308" mass="33073">MTVDIADRGASGCLCCGKQALASEISVVSPYLADKAWGGTPEPCRLYRCPDCDFRFYDRGLSDAEGAAYYSGYRDEAYFRERNRHEPFYTRAAHDATGAMLASDERRQGLDAALREAGLGPRFDYVLDYGGGDGTLIVNLDAAQKVSFDLSGTPGRPGVTVIETSDALPEGADLATCAQVLEHVSDPAALVADIARLLRPGGMAYLEVPDQIWRRIGPGRIGRGAMAWLSRHPRLLLAADVYGTAFRVKTGVLPPFGFVSMREHINFYSASALRELAEAAGLTVRAEGRAASGSANGSFWLIAEKPAG</sequence>
<keyword evidence="2" id="KW-1185">Reference proteome</keyword>
<dbReference type="KEGG" id="spzr:G5C33_08020"/>
<protein>
    <submittedName>
        <fullName evidence="1">Class I SAM-dependent methyltransferase</fullName>
    </submittedName>
</protein>
<proteinExistence type="predicted"/>
<evidence type="ECO:0000313" key="1">
    <source>
        <dbReference type="EMBL" id="QIG79744.1"/>
    </source>
</evidence>
<dbReference type="InterPro" id="IPR029063">
    <property type="entry name" value="SAM-dependent_MTases_sf"/>
</dbReference>
<dbReference type="EMBL" id="CP049109">
    <property type="protein sequence ID" value="QIG79744.1"/>
    <property type="molecule type" value="Genomic_DNA"/>
</dbReference>
<dbReference type="SUPFAM" id="SSF53335">
    <property type="entry name" value="S-adenosyl-L-methionine-dependent methyltransferases"/>
    <property type="match status" value="1"/>
</dbReference>
<name>A0A6G6Y472_9SPHN</name>
<accession>A0A6G6Y472</accession>
<dbReference type="RefSeq" id="WP_165326744.1">
    <property type="nucleotide sequence ID" value="NZ_CP049109.1"/>
</dbReference>
<reference evidence="1 2" key="1">
    <citation type="submission" date="2020-02" db="EMBL/GenBank/DDBJ databases">
        <authorList>
            <person name="Zheng R.K."/>
            <person name="Sun C.M."/>
        </authorList>
    </citation>
    <scope>NUCLEOTIDE SEQUENCE [LARGE SCALE GENOMIC DNA]</scope>
    <source>
        <strain evidence="2">zrk23</strain>
    </source>
</reference>
<keyword evidence="1" id="KW-0808">Transferase</keyword>
<dbReference type="GO" id="GO:0008168">
    <property type="term" value="F:methyltransferase activity"/>
    <property type="evidence" value="ECO:0007669"/>
    <property type="project" value="UniProtKB-KW"/>
</dbReference>
<dbReference type="Gene3D" id="3.40.50.150">
    <property type="entry name" value="Vaccinia Virus protein VP39"/>
    <property type="match status" value="1"/>
</dbReference>